<reference evidence="2" key="1">
    <citation type="submission" date="2023-08" db="EMBL/GenBank/DDBJ databases">
        <title>Black Yeasts Isolated from many extreme environments.</title>
        <authorList>
            <person name="Coleine C."/>
            <person name="Stajich J.E."/>
            <person name="Selbmann L."/>
        </authorList>
    </citation>
    <scope>NUCLEOTIDE SEQUENCE</scope>
    <source>
        <strain evidence="2">CCFEE 5401</strain>
    </source>
</reference>
<proteinExistence type="predicted"/>
<protein>
    <recommendedName>
        <fullName evidence="4">Carbohydrate-binding-like protein</fullName>
    </recommendedName>
</protein>
<dbReference type="AlphaFoldDB" id="A0AAN7YKB4"/>
<feature type="signal peptide" evidence="1">
    <location>
        <begin position="1"/>
        <end position="16"/>
    </location>
</feature>
<evidence type="ECO:0000313" key="3">
    <source>
        <dbReference type="Proteomes" id="UP001310890"/>
    </source>
</evidence>
<accession>A0AAN7YKB4</accession>
<dbReference type="EMBL" id="JAVRRL010000028">
    <property type="protein sequence ID" value="KAK5112768.1"/>
    <property type="molecule type" value="Genomic_DNA"/>
</dbReference>
<comment type="caution">
    <text evidence="2">The sequence shown here is derived from an EMBL/GenBank/DDBJ whole genome shotgun (WGS) entry which is preliminary data.</text>
</comment>
<dbReference type="PANTHER" id="PTHR36578">
    <property type="entry name" value="CHROMOSOME 15, WHOLE GENOME SHOTGUN SEQUENCE"/>
    <property type="match status" value="1"/>
</dbReference>
<gene>
    <name evidence="2" type="ORF">LTR62_003866</name>
</gene>
<evidence type="ECO:0000313" key="2">
    <source>
        <dbReference type="EMBL" id="KAK5112768.1"/>
    </source>
</evidence>
<feature type="chain" id="PRO_5042906194" description="Carbohydrate-binding-like protein" evidence="1">
    <location>
        <begin position="17"/>
        <end position="333"/>
    </location>
</feature>
<dbReference type="PANTHER" id="PTHR36578:SF2">
    <property type="entry name" value="PA14 DOMAIN-CONTAINING PROTEIN"/>
    <property type="match status" value="1"/>
</dbReference>
<keyword evidence="1" id="KW-0732">Signal</keyword>
<name>A0AAN7YKB4_9PEZI</name>
<evidence type="ECO:0000256" key="1">
    <source>
        <dbReference type="SAM" id="SignalP"/>
    </source>
</evidence>
<organism evidence="2 3">
    <name type="scientific">Meristemomyces frigidus</name>
    <dbReference type="NCBI Taxonomy" id="1508187"/>
    <lineage>
        <taxon>Eukaryota</taxon>
        <taxon>Fungi</taxon>
        <taxon>Dikarya</taxon>
        <taxon>Ascomycota</taxon>
        <taxon>Pezizomycotina</taxon>
        <taxon>Dothideomycetes</taxon>
        <taxon>Dothideomycetidae</taxon>
        <taxon>Mycosphaerellales</taxon>
        <taxon>Teratosphaeriaceae</taxon>
        <taxon>Meristemomyces</taxon>
    </lineage>
</organism>
<evidence type="ECO:0008006" key="4">
    <source>
        <dbReference type="Google" id="ProtNLM"/>
    </source>
</evidence>
<sequence length="333" mass="34123">MRSFSLVALLTGAVVALPQGIDWAAVADLAPVPTASIPVVAAAAQQTTVTFVATAAAQSVSAAVQASPSDTSLKMVKRVDDSGCPASAQPASGDTATAFLSNPEFAALANGAVTPAGYSLAYSNQAGSSQGVYGYMGFSVLESYDTQTCSSLCDAVEGCSSFNIYVERDPSIDPTSSCSDPSSITVINQYREDFHVVIAGSNGYVNNSIATPAGYSGPVFLGNAAINAPLDCAGHDTYMGVKIFTAGPFDAGLCAAACSSQTQYNLAHPPTNGAAARTCQFFNTYVLYNGTGAVGQYCSLYNETWPASYATNVGGPEVEHTMVGRDTAEGMSN</sequence>
<dbReference type="Proteomes" id="UP001310890">
    <property type="component" value="Unassembled WGS sequence"/>
</dbReference>